<dbReference type="SUPFAM" id="SSF53613">
    <property type="entry name" value="Ribokinase-like"/>
    <property type="match status" value="1"/>
</dbReference>
<feature type="binding site" evidence="18">
    <location>
        <position position="167"/>
    </location>
    <ligand>
        <name>K(+)</name>
        <dbReference type="ChEBI" id="CHEBI:29103"/>
    </ligand>
</feature>
<feature type="binding site" evidence="17">
    <location>
        <position position="439"/>
    </location>
    <ligand>
        <name>AMP</name>
        <dbReference type="ChEBI" id="CHEBI:456215"/>
    </ligand>
</feature>
<keyword evidence="9 18" id="KW-0630">Potassium</keyword>
<feature type="domain" description="YjeF C-terminal" evidence="20">
    <location>
        <begin position="228"/>
        <end position="499"/>
    </location>
</feature>
<dbReference type="PIRSF" id="PIRSF017184">
    <property type="entry name" value="Nnr"/>
    <property type="match status" value="1"/>
</dbReference>
<comment type="cofactor">
    <cofactor evidence="18 19">
        <name>K(+)</name>
        <dbReference type="ChEBI" id="CHEBI:29103"/>
    </cofactor>
    <text evidence="18 19">Binds 1 potassium ion per subunit.</text>
</comment>
<feature type="binding site" evidence="18">
    <location>
        <position position="131"/>
    </location>
    <ligand>
        <name>K(+)</name>
        <dbReference type="ChEBI" id="CHEBI:29103"/>
    </ligand>
</feature>
<dbReference type="RefSeq" id="WP_073269697.1">
    <property type="nucleotide sequence ID" value="NZ_FQTU01000003.1"/>
</dbReference>
<evidence type="ECO:0000256" key="6">
    <source>
        <dbReference type="ARBA" id="ARBA00022741"/>
    </source>
</evidence>
<feature type="binding site" evidence="17">
    <location>
        <position position="374"/>
    </location>
    <ligand>
        <name>(6S)-NADPHX</name>
        <dbReference type="ChEBI" id="CHEBI:64076"/>
    </ligand>
</feature>
<evidence type="ECO:0000256" key="8">
    <source>
        <dbReference type="ARBA" id="ARBA00022857"/>
    </source>
</evidence>
<dbReference type="Gene3D" id="3.40.1190.20">
    <property type="match status" value="1"/>
</dbReference>
<dbReference type="GO" id="GO:0046496">
    <property type="term" value="P:nicotinamide nucleotide metabolic process"/>
    <property type="evidence" value="ECO:0007669"/>
    <property type="project" value="UniProtKB-UniRule"/>
</dbReference>
<evidence type="ECO:0000256" key="10">
    <source>
        <dbReference type="ARBA" id="ARBA00023027"/>
    </source>
</evidence>
<dbReference type="EC" id="5.1.99.6" evidence="19"/>
<comment type="caution">
    <text evidence="18">Lacks conserved residue(s) required for the propagation of feature annotation.</text>
</comment>
<dbReference type="Pfam" id="PF03853">
    <property type="entry name" value="YjeF_N"/>
    <property type="match status" value="1"/>
</dbReference>
<keyword evidence="23" id="KW-1185">Reference proteome</keyword>
<feature type="binding site" evidence="17">
    <location>
        <position position="440"/>
    </location>
    <ligand>
        <name>(6S)-NADPHX</name>
        <dbReference type="ChEBI" id="CHEBI:64076"/>
    </ligand>
</feature>
<dbReference type="PROSITE" id="PS51383">
    <property type="entry name" value="YJEF_C_3"/>
    <property type="match status" value="1"/>
</dbReference>
<evidence type="ECO:0000256" key="12">
    <source>
        <dbReference type="ARBA" id="ARBA00023239"/>
    </source>
</evidence>
<dbReference type="Proteomes" id="UP000184251">
    <property type="component" value="Unassembled WGS sequence"/>
</dbReference>
<comment type="catalytic activity">
    <reaction evidence="2 18 19">
        <text>(6R)-NADPHX = (6S)-NADPHX</text>
        <dbReference type="Rhea" id="RHEA:32227"/>
        <dbReference type="ChEBI" id="CHEBI:64076"/>
        <dbReference type="ChEBI" id="CHEBI:64077"/>
        <dbReference type="EC" id="5.1.99.6"/>
    </reaction>
</comment>
<feature type="binding site" evidence="18">
    <location>
        <position position="61"/>
    </location>
    <ligand>
        <name>K(+)</name>
        <dbReference type="ChEBI" id="CHEBI:29103"/>
    </ligand>
</feature>
<dbReference type="InterPro" id="IPR004443">
    <property type="entry name" value="YjeF_N_dom"/>
</dbReference>
<comment type="subunit">
    <text evidence="17">Homotetramer.</text>
</comment>
<dbReference type="SUPFAM" id="SSF64153">
    <property type="entry name" value="YjeF N-terminal domain-like"/>
    <property type="match status" value="1"/>
</dbReference>
<evidence type="ECO:0000256" key="11">
    <source>
        <dbReference type="ARBA" id="ARBA00023235"/>
    </source>
</evidence>
<feature type="binding site" evidence="18">
    <location>
        <position position="164"/>
    </location>
    <ligand>
        <name>(6S)-NADPHX</name>
        <dbReference type="ChEBI" id="CHEBI:64076"/>
    </ligand>
</feature>
<dbReference type="CDD" id="cd01171">
    <property type="entry name" value="YXKO-related"/>
    <property type="match status" value="1"/>
</dbReference>
<keyword evidence="5 18" id="KW-0479">Metal-binding</keyword>
<evidence type="ECO:0000256" key="4">
    <source>
        <dbReference type="ARBA" id="ARBA00009524"/>
    </source>
</evidence>
<comment type="function">
    <text evidence="14 19">Bifunctional enzyme that catalyzes the epimerization of the S- and R-forms of NAD(P)HX and the dehydration of the S-form of NAD(P)HX at the expense of ADP, which is converted to AMP. This allows the repair of both epimers of NAD(P)HX, a damaged form of NAD(P)H that is a result of enzymatic or heat-dependent hydration.</text>
</comment>
<evidence type="ECO:0000313" key="22">
    <source>
        <dbReference type="EMBL" id="SHE53792.1"/>
    </source>
</evidence>
<evidence type="ECO:0000256" key="2">
    <source>
        <dbReference type="ARBA" id="ARBA00000909"/>
    </source>
</evidence>
<feature type="domain" description="YjeF N-terminal" evidence="21">
    <location>
        <begin position="9"/>
        <end position="216"/>
    </location>
</feature>
<feature type="binding site" evidence="17">
    <location>
        <position position="324"/>
    </location>
    <ligand>
        <name>(6S)-NADPHX</name>
        <dbReference type="ChEBI" id="CHEBI:64076"/>
    </ligand>
</feature>
<evidence type="ECO:0000256" key="9">
    <source>
        <dbReference type="ARBA" id="ARBA00022958"/>
    </source>
</evidence>
<dbReference type="STRING" id="1120975.SAMN02746064_00702"/>
<gene>
    <name evidence="17" type="primary">nnrD</name>
    <name evidence="18" type="synonym">nnrE</name>
    <name evidence="22" type="ORF">SAMN02746064_00702</name>
</gene>
<comment type="function">
    <text evidence="18">Catalyzes the epimerization of the S- and R-forms of NAD(P)HX, a damaged form of NAD(P)H that is a result of enzymatic or heat-dependent hydration. This is a prerequisite for the S-specific NAD(P)H-hydrate dehydratase to allow the repair of both epimers of NAD(P)HX.</text>
</comment>
<comment type="catalytic activity">
    <reaction evidence="16 17 19">
        <text>(6S)-NADPHX + ADP = AMP + phosphate + NADPH + H(+)</text>
        <dbReference type="Rhea" id="RHEA:32235"/>
        <dbReference type="ChEBI" id="CHEBI:15378"/>
        <dbReference type="ChEBI" id="CHEBI:43474"/>
        <dbReference type="ChEBI" id="CHEBI:57783"/>
        <dbReference type="ChEBI" id="CHEBI:64076"/>
        <dbReference type="ChEBI" id="CHEBI:456215"/>
        <dbReference type="ChEBI" id="CHEBI:456216"/>
        <dbReference type="EC" id="4.2.1.136"/>
    </reaction>
</comment>
<evidence type="ECO:0000256" key="3">
    <source>
        <dbReference type="ARBA" id="ARBA00006001"/>
    </source>
</evidence>
<feature type="binding site" evidence="18">
    <location>
        <begin position="135"/>
        <end position="141"/>
    </location>
    <ligand>
        <name>(6S)-NADPHX</name>
        <dbReference type="ChEBI" id="CHEBI:64076"/>
    </ligand>
</feature>
<comment type="cofactor">
    <cofactor evidence="17">
        <name>Mg(2+)</name>
        <dbReference type="ChEBI" id="CHEBI:18420"/>
    </cofactor>
</comment>
<dbReference type="OrthoDB" id="9806925at2"/>
<dbReference type="GO" id="GO:0005524">
    <property type="term" value="F:ATP binding"/>
    <property type="evidence" value="ECO:0007669"/>
    <property type="project" value="UniProtKB-UniRule"/>
</dbReference>
<proteinExistence type="inferred from homology"/>
<evidence type="ECO:0000256" key="1">
    <source>
        <dbReference type="ARBA" id="ARBA00000013"/>
    </source>
</evidence>
<comment type="similarity">
    <text evidence="4 19">In the C-terminal section; belongs to the NnrD/CARKD family.</text>
</comment>
<sequence length="500" mass="53727">MYIYTADEMKEIDEKTIGGEDGKSLELMEKAAKSIYNVLSDRITGKKKHKQVLAVCGKGNNGGDGLALSRLLGNDGFNIRVLMTAGEKELKRDTSVELKRLEISTDNVYYLGSSSRELLDQIIGDSDFIIDAIFGTGFKGKVDGELSDIMLKINDSKATVVSIDIPSGLVGNNGRVYGNAIKADFTVVVDSLKTGNLLGQAPDYNGEIIVGEGIGLDKSQASPDKRLLSGKTAGKMKTRRSSGHKYDFGSLAIAGGSIGMTGAPLLSAKSGLGSGCGLSTVLIDKEAYAYCNSPWPEVMIKPYANEVEFEKLLERATAAVFGPGMGMDEKYDKMMIKALKRDIPIVVDADGIYRLNKARDQLVLKDKNLIITPHLGEMAKLFRVKTEDVLDDPIYFVKSAVDCYNAVVVLKGPCTVIGAKNELWFYYKPNSGMACGGSGDVLSGIIGGLCAQGYETLEAAKKGVVIHGTAGEFARAEKNEWGMCAGDIINNIYKGIEPLV</sequence>
<feature type="binding site" evidence="17">
    <location>
        <position position="263"/>
    </location>
    <ligand>
        <name>(6S)-NADPHX</name>
        <dbReference type="ChEBI" id="CHEBI:64076"/>
    </ligand>
</feature>
<evidence type="ECO:0000256" key="18">
    <source>
        <dbReference type="HAMAP-Rule" id="MF_01966"/>
    </source>
</evidence>
<dbReference type="NCBIfam" id="TIGR00196">
    <property type="entry name" value="yjeF_cterm"/>
    <property type="match status" value="1"/>
</dbReference>
<evidence type="ECO:0000256" key="19">
    <source>
        <dbReference type="PIRNR" id="PIRNR017184"/>
    </source>
</evidence>
<dbReference type="PANTHER" id="PTHR12592">
    <property type="entry name" value="ATP-DEPENDENT (S)-NAD(P)H-HYDRATE DEHYDRATASE FAMILY MEMBER"/>
    <property type="match status" value="1"/>
</dbReference>
<evidence type="ECO:0000259" key="21">
    <source>
        <dbReference type="PROSITE" id="PS51385"/>
    </source>
</evidence>
<dbReference type="AlphaFoldDB" id="A0A1M4UAI0"/>
<dbReference type="PROSITE" id="PS51385">
    <property type="entry name" value="YJEF_N"/>
    <property type="match status" value="1"/>
</dbReference>
<dbReference type="GO" id="GO:0052856">
    <property type="term" value="F:NAD(P)HX epimerase activity"/>
    <property type="evidence" value="ECO:0007669"/>
    <property type="project" value="UniProtKB-UniRule"/>
</dbReference>
<feature type="binding site" evidence="18">
    <location>
        <begin position="60"/>
        <end position="64"/>
    </location>
    <ligand>
        <name>(6S)-NADPHX</name>
        <dbReference type="ChEBI" id="CHEBI:64076"/>
    </ligand>
</feature>
<comment type="similarity">
    <text evidence="18">Belongs to the NnrE/AIBP family.</text>
</comment>
<feature type="binding site" evidence="17">
    <location>
        <begin position="411"/>
        <end position="415"/>
    </location>
    <ligand>
        <name>AMP</name>
        <dbReference type="ChEBI" id="CHEBI:456215"/>
    </ligand>
</feature>
<comment type="catalytic activity">
    <reaction evidence="1 18 19">
        <text>(6R)-NADHX = (6S)-NADHX</text>
        <dbReference type="Rhea" id="RHEA:32215"/>
        <dbReference type="ChEBI" id="CHEBI:64074"/>
        <dbReference type="ChEBI" id="CHEBI:64075"/>
        <dbReference type="EC" id="5.1.99.6"/>
    </reaction>
</comment>
<dbReference type="EMBL" id="FQTU01000003">
    <property type="protein sequence ID" value="SHE53792.1"/>
    <property type="molecule type" value="Genomic_DNA"/>
</dbReference>
<dbReference type="Gene3D" id="3.40.50.10260">
    <property type="entry name" value="YjeF N-terminal domain"/>
    <property type="match status" value="1"/>
</dbReference>
<reference evidence="22 23" key="1">
    <citation type="submission" date="2016-11" db="EMBL/GenBank/DDBJ databases">
        <authorList>
            <person name="Jaros S."/>
            <person name="Januszkiewicz K."/>
            <person name="Wedrychowicz H."/>
        </authorList>
    </citation>
    <scope>NUCLEOTIDE SEQUENCE [LARGE SCALE GENOMIC DNA]</scope>
    <source>
        <strain evidence="22 23">DSM 14828</strain>
    </source>
</reference>
<dbReference type="HAMAP" id="MF_01966">
    <property type="entry name" value="NADHX_epimerase"/>
    <property type="match status" value="1"/>
</dbReference>
<dbReference type="PROSITE" id="PS01050">
    <property type="entry name" value="YJEF_C_2"/>
    <property type="match status" value="1"/>
</dbReference>
<comment type="function">
    <text evidence="17">Catalyzes the dehydration of the S-form of NAD(P)HX at the expense of ADP, which is converted to AMP. Together with NAD(P)HX epimerase, which catalyzes the epimerization of the S- and R-forms, the enzyme allows the repair of both epimers of NAD(P)HX, a damaged form of NAD(P)H that is a result of enzymatic or heat-dependent hydration.</text>
</comment>
<evidence type="ECO:0000256" key="7">
    <source>
        <dbReference type="ARBA" id="ARBA00022840"/>
    </source>
</evidence>
<evidence type="ECO:0000256" key="16">
    <source>
        <dbReference type="ARBA" id="ARBA00049209"/>
    </source>
</evidence>
<evidence type="ECO:0000256" key="13">
    <source>
        <dbReference type="ARBA" id="ARBA00023268"/>
    </source>
</evidence>
<comment type="similarity">
    <text evidence="17">Belongs to the NnrD/CARKD family.</text>
</comment>
<dbReference type="InterPro" id="IPR029056">
    <property type="entry name" value="Ribokinase-like"/>
</dbReference>
<dbReference type="HAMAP" id="MF_01965">
    <property type="entry name" value="NADHX_dehydratase"/>
    <property type="match status" value="1"/>
</dbReference>
<dbReference type="EC" id="4.2.1.136" evidence="19"/>
<keyword evidence="10 17" id="KW-0520">NAD</keyword>
<dbReference type="InterPro" id="IPR036652">
    <property type="entry name" value="YjeF_N_dom_sf"/>
</dbReference>
<evidence type="ECO:0000256" key="17">
    <source>
        <dbReference type="HAMAP-Rule" id="MF_01965"/>
    </source>
</evidence>
<organism evidence="22 23">
    <name type="scientific">Alkalibacter saccharofermentans DSM 14828</name>
    <dbReference type="NCBI Taxonomy" id="1120975"/>
    <lineage>
        <taxon>Bacteria</taxon>
        <taxon>Bacillati</taxon>
        <taxon>Bacillota</taxon>
        <taxon>Clostridia</taxon>
        <taxon>Eubacteriales</taxon>
        <taxon>Eubacteriaceae</taxon>
        <taxon>Alkalibacter</taxon>
    </lineage>
</organism>
<keyword evidence="13" id="KW-0511">Multifunctional enzyme</keyword>
<dbReference type="GO" id="GO:0046872">
    <property type="term" value="F:metal ion binding"/>
    <property type="evidence" value="ECO:0007669"/>
    <property type="project" value="UniProtKB-UniRule"/>
</dbReference>
<dbReference type="GO" id="GO:0110051">
    <property type="term" value="P:metabolite repair"/>
    <property type="evidence" value="ECO:0007669"/>
    <property type="project" value="TreeGrafter"/>
</dbReference>
<keyword evidence="8 17" id="KW-0521">NADP</keyword>
<evidence type="ECO:0000313" key="23">
    <source>
        <dbReference type="Proteomes" id="UP000184251"/>
    </source>
</evidence>
<protein>
    <recommendedName>
        <fullName evidence="19">Bifunctional NAD(P)H-hydrate repair enzyme</fullName>
    </recommendedName>
    <alternativeName>
        <fullName evidence="19">Nicotinamide nucleotide repair protein</fullName>
    </alternativeName>
    <domain>
        <recommendedName>
            <fullName evidence="19">ADP-dependent (S)-NAD(P)H-hydrate dehydratase</fullName>
            <ecNumber evidence="19">4.2.1.136</ecNumber>
        </recommendedName>
        <alternativeName>
            <fullName evidence="19">ADP-dependent NAD(P)HX dehydratase</fullName>
        </alternativeName>
    </domain>
    <domain>
        <recommendedName>
            <fullName evidence="19">NAD(P)H-hydrate epimerase</fullName>
            <ecNumber evidence="19">5.1.99.6</ecNumber>
        </recommendedName>
    </domain>
</protein>
<comment type="catalytic activity">
    <reaction evidence="15 17 19">
        <text>(6S)-NADHX + ADP = AMP + phosphate + NADH + H(+)</text>
        <dbReference type="Rhea" id="RHEA:32223"/>
        <dbReference type="ChEBI" id="CHEBI:15378"/>
        <dbReference type="ChEBI" id="CHEBI:43474"/>
        <dbReference type="ChEBI" id="CHEBI:57945"/>
        <dbReference type="ChEBI" id="CHEBI:64074"/>
        <dbReference type="ChEBI" id="CHEBI:456215"/>
        <dbReference type="ChEBI" id="CHEBI:456216"/>
        <dbReference type="EC" id="4.2.1.136"/>
    </reaction>
</comment>
<evidence type="ECO:0000256" key="14">
    <source>
        <dbReference type="ARBA" id="ARBA00025153"/>
    </source>
</evidence>
<keyword evidence="7 17" id="KW-0067">ATP-binding</keyword>
<keyword evidence="12 17" id="KW-0456">Lyase</keyword>
<name>A0A1M4UAI0_9FIRM</name>
<comment type="similarity">
    <text evidence="3 19">In the N-terminal section; belongs to the NnrE/AIBP family.</text>
</comment>
<dbReference type="InterPro" id="IPR017953">
    <property type="entry name" value="Carbohydrate_kinase_pred_CS"/>
</dbReference>
<evidence type="ECO:0000256" key="15">
    <source>
        <dbReference type="ARBA" id="ARBA00048238"/>
    </source>
</evidence>
<dbReference type="GO" id="GO:0052855">
    <property type="term" value="F:ADP-dependent NAD(P)H-hydrate dehydratase activity"/>
    <property type="evidence" value="ECO:0007669"/>
    <property type="project" value="UniProtKB-UniRule"/>
</dbReference>
<evidence type="ECO:0000259" key="20">
    <source>
        <dbReference type="PROSITE" id="PS51383"/>
    </source>
</evidence>
<dbReference type="Pfam" id="PF01256">
    <property type="entry name" value="Carb_kinase"/>
    <property type="match status" value="1"/>
</dbReference>
<dbReference type="InterPro" id="IPR030677">
    <property type="entry name" value="Nnr"/>
</dbReference>
<evidence type="ECO:0000256" key="5">
    <source>
        <dbReference type="ARBA" id="ARBA00022723"/>
    </source>
</evidence>
<keyword evidence="6 17" id="KW-0547">Nucleotide-binding</keyword>
<accession>A0A1M4UAI0</accession>
<dbReference type="PANTHER" id="PTHR12592:SF0">
    <property type="entry name" value="ATP-DEPENDENT (S)-NAD(P)H-HYDRATE DEHYDRATASE"/>
    <property type="match status" value="1"/>
</dbReference>
<dbReference type="NCBIfam" id="TIGR00197">
    <property type="entry name" value="yjeF_nterm"/>
    <property type="match status" value="1"/>
</dbReference>
<dbReference type="InterPro" id="IPR000631">
    <property type="entry name" value="CARKD"/>
</dbReference>
<keyword evidence="11 18" id="KW-0413">Isomerase</keyword>